<evidence type="ECO:0000256" key="3">
    <source>
        <dbReference type="ARBA" id="ARBA00023152"/>
    </source>
</evidence>
<dbReference type="EC" id="5.4.2.11" evidence="8"/>
<dbReference type="Proteomes" id="UP000031512">
    <property type="component" value="Chromosome 3"/>
</dbReference>
<dbReference type="eggNOG" id="KOG0235">
    <property type="taxonomic scope" value="Eukaryota"/>
</dbReference>
<dbReference type="CDD" id="cd07067">
    <property type="entry name" value="HP_PGM_like"/>
    <property type="match status" value="1"/>
</dbReference>
<feature type="binding site" evidence="6">
    <location>
        <position position="60"/>
    </location>
    <ligand>
        <name>substrate</name>
    </ligand>
</feature>
<feature type="binding site" evidence="6">
    <location>
        <begin position="87"/>
        <end position="90"/>
    </location>
    <ligand>
        <name>substrate</name>
    </ligand>
</feature>
<dbReference type="NCBIfam" id="TIGR01258">
    <property type="entry name" value="pgm_1"/>
    <property type="match status" value="1"/>
</dbReference>
<dbReference type="HAMAP" id="MF_01039">
    <property type="entry name" value="PGAM_GpmA"/>
    <property type="match status" value="1"/>
</dbReference>
<feature type="site" description="Transition state stabilizer" evidence="7">
    <location>
        <position position="182"/>
    </location>
</feature>
<dbReference type="GeneID" id="15805576"/>
<keyword evidence="10" id="KW-1185">Reference proteome</keyword>
<dbReference type="OrthoDB" id="354304at2759"/>
<evidence type="ECO:0000256" key="4">
    <source>
        <dbReference type="ARBA" id="ARBA00023235"/>
    </source>
</evidence>
<dbReference type="GO" id="GO:0004619">
    <property type="term" value="F:phosphoglycerate mutase activity"/>
    <property type="evidence" value="ECO:0007669"/>
    <property type="project" value="UniProtKB-EC"/>
</dbReference>
<organism evidence="9 10">
    <name type="scientific">Theileria equi strain WA</name>
    <dbReference type="NCBI Taxonomy" id="1537102"/>
    <lineage>
        <taxon>Eukaryota</taxon>
        <taxon>Sar</taxon>
        <taxon>Alveolata</taxon>
        <taxon>Apicomplexa</taxon>
        <taxon>Aconoidasida</taxon>
        <taxon>Piroplasmida</taxon>
        <taxon>Theileriidae</taxon>
        <taxon>Theileria</taxon>
    </lineage>
</organism>
<keyword evidence="4 8" id="KW-0413">Isomerase</keyword>
<evidence type="ECO:0000256" key="5">
    <source>
        <dbReference type="PIRSR" id="PIRSR613078-1"/>
    </source>
</evidence>
<comment type="catalytic activity">
    <reaction evidence="1 8">
        <text>(2R)-2-phosphoglycerate = (2R)-3-phosphoglycerate</text>
        <dbReference type="Rhea" id="RHEA:15901"/>
        <dbReference type="ChEBI" id="CHEBI:58272"/>
        <dbReference type="ChEBI" id="CHEBI:58289"/>
        <dbReference type="EC" id="5.4.2.11"/>
    </reaction>
</comment>
<evidence type="ECO:0000256" key="6">
    <source>
        <dbReference type="PIRSR" id="PIRSR613078-2"/>
    </source>
</evidence>
<dbReference type="STRING" id="1537102.L0B2T6"/>
<dbReference type="InterPro" id="IPR005952">
    <property type="entry name" value="Phosphogly_mut1"/>
</dbReference>
<evidence type="ECO:0000256" key="7">
    <source>
        <dbReference type="PIRSR" id="PIRSR613078-3"/>
    </source>
</evidence>
<dbReference type="PROSITE" id="PS00175">
    <property type="entry name" value="PG_MUTASE"/>
    <property type="match status" value="1"/>
</dbReference>
<evidence type="ECO:0000313" key="10">
    <source>
        <dbReference type="Proteomes" id="UP000031512"/>
    </source>
</evidence>
<dbReference type="KEGG" id="beq:BEWA_009500"/>
<evidence type="ECO:0000256" key="8">
    <source>
        <dbReference type="RuleBase" id="RU004511"/>
    </source>
</evidence>
<protein>
    <recommendedName>
        <fullName evidence="8">Phosphoglycerate mutase</fullName>
        <ecNumber evidence="8">5.4.2.11</ecNumber>
    </recommendedName>
</protein>
<accession>L0B2T6</accession>
<dbReference type="Gene3D" id="3.40.50.1240">
    <property type="entry name" value="Phosphoglycerate mutase-like"/>
    <property type="match status" value="1"/>
</dbReference>
<feature type="binding site" evidence="6">
    <location>
        <begin position="183"/>
        <end position="184"/>
    </location>
    <ligand>
        <name>substrate</name>
    </ligand>
</feature>
<dbReference type="FunFam" id="3.40.50.1240:FF:000003">
    <property type="entry name" value="2,3-bisphosphoglycerate-dependent phosphoglycerate mutase"/>
    <property type="match status" value="1"/>
</dbReference>
<proteinExistence type="inferred from homology"/>
<dbReference type="AlphaFoldDB" id="L0B2T6"/>
<gene>
    <name evidence="9" type="ORF">BEWA_009500</name>
</gene>
<dbReference type="GO" id="GO:0006096">
    <property type="term" value="P:glycolytic process"/>
    <property type="evidence" value="ECO:0007669"/>
    <property type="project" value="UniProtKB-KW"/>
</dbReference>
<dbReference type="EMBL" id="CP001670">
    <property type="protein sequence ID" value="AFZ81536.1"/>
    <property type="molecule type" value="Genomic_DNA"/>
</dbReference>
<dbReference type="SUPFAM" id="SSF53254">
    <property type="entry name" value="Phosphoglycerate mutase-like"/>
    <property type="match status" value="1"/>
</dbReference>
<keyword evidence="3 8" id="KW-0324">Glycolysis</keyword>
<dbReference type="VEuPathDB" id="PiroplasmaDB:BEWA_009500"/>
<dbReference type="RefSeq" id="XP_004831202.1">
    <property type="nucleotide sequence ID" value="XM_004831145.1"/>
</dbReference>
<evidence type="ECO:0000256" key="1">
    <source>
        <dbReference type="ARBA" id="ARBA00000380"/>
    </source>
</evidence>
<evidence type="ECO:0000313" key="9">
    <source>
        <dbReference type="EMBL" id="AFZ81536.1"/>
    </source>
</evidence>
<dbReference type="NCBIfam" id="NF010713">
    <property type="entry name" value="PRK14115.1"/>
    <property type="match status" value="1"/>
</dbReference>
<feature type="binding site" evidence="6">
    <location>
        <begin position="114"/>
        <end position="115"/>
    </location>
    <ligand>
        <name>substrate</name>
    </ligand>
</feature>
<dbReference type="SMART" id="SM00855">
    <property type="entry name" value="PGAM"/>
    <property type="match status" value="1"/>
</dbReference>
<reference evidence="9 10" key="1">
    <citation type="journal article" date="2012" name="BMC Genomics">
        <title>Comparative genomic analysis and phylogenetic position of Theileria equi.</title>
        <authorList>
            <person name="Kappmeyer L.S."/>
            <person name="Thiagarajan M."/>
            <person name="Herndon D.R."/>
            <person name="Ramsay J.D."/>
            <person name="Caler E."/>
            <person name="Djikeng A."/>
            <person name="Gillespie J.J."/>
            <person name="Lau A.O."/>
            <person name="Roalson E.H."/>
            <person name="Silva J.C."/>
            <person name="Silva M.G."/>
            <person name="Suarez C.E."/>
            <person name="Ueti M.W."/>
            <person name="Nene V.M."/>
            <person name="Mealey R.H."/>
            <person name="Knowles D.P."/>
            <person name="Brayton K.A."/>
        </authorList>
    </citation>
    <scope>NUCLEOTIDE SEQUENCE [LARGE SCALE GENOMIC DNA]</scope>
    <source>
        <strain evidence="9 10">WA</strain>
    </source>
</reference>
<name>L0B2T6_THEEQ</name>
<feature type="binding site" evidence="6">
    <location>
        <position position="98"/>
    </location>
    <ligand>
        <name>substrate</name>
    </ligand>
</feature>
<dbReference type="Pfam" id="PF00300">
    <property type="entry name" value="His_Phos_1"/>
    <property type="match status" value="1"/>
</dbReference>
<feature type="binding site" evidence="6">
    <location>
        <begin position="8"/>
        <end position="15"/>
    </location>
    <ligand>
        <name>substrate</name>
    </ligand>
</feature>
<feature type="active site" description="Tele-phosphohistidine intermediate" evidence="5">
    <location>
        <position position="9"/>
    </location>
</feature>
<dbReference type="InterPro" id="IPR029033">
    <property type="entry name" value="His_PPase_superfam"/>
</dbReference>
<evidence type="ECO:0000256" key="2">
    <source>
        <dbReference type="ARBA" id="ARBA00006717"/>
    </source>
</evidence>
<sequence length="249" mass="28062">MLTLVLVRHGESVMNKENRFCGWIDVDLSPNGELEAISAAESLKSAGIQFGHVFTSVLKRAIQTSKFILEKIGQADLPSTSSWRLNERHYGSLQGLNKAEVAEKYGEEQVKLWRRSYDIPPPPCDVTSEYFPGNDLRYSEIPADEIPNGESLKLTQKRVLPFWNERIVPELKHGAPVLVVAHGNSLRSLIQYLEALTEEEILEFNLPTAVPVVYELDESLKVCSKRYLMNEEELKAKMASTSSVSNKKN</sequence>
<dbReference type="PANTHER" id="PTHR11931">
    <property type="entry name" value="PHOSPHOGLYCERATE MUTASE"/>
    <property type="match status" value="1"/>
</dbReference>
<comment type="similarity">
    <text evidence="2 8">Belongs to the phosphoglycerate mutase family. BPG-dependent PGAM subfamily.</text>
</comment>
<dbReference type="PIRSF" id="PIRSF000709">
    <property type="entry name" value="6PFK_2-Ptase"/>
    <property type="match status" value="1"/>
</dbReference>
<dbReference type="InterPro" id="IPR013078">
    <property type="entry name" value="His_Pase_superF_clade-1"/>
</dbReference>
<dbReference type="InterPro" id="IPR001345">
    <property type="entry name" value="PG/BPGM_mutase_AS"/>
</dbReference>
<feature type="active site" description="Proton donor/acceptor" evidence="5">
    <location>
        <position position="87"/>
    </location>
</feature>